<organism evidence="1 2">
    <name type="scientific">Biomphalaria pfeifferi</name>
    <name type="common">Bloodfluke planorb</name>
    <name type="synonym">Freshwater snail</name>
    <dbReference type="NCBI Taxonomy" id="112525"/>
    <lineage>
        <taxon>Eukaryota</taxon>
        <taxon>Metazoa</taxon>
        <taxon>Spiralia</taxon>
        <taxon>Lophotrochozoa</taxon>
        <taxon>Mollusca</taxon>
        <taxon>Gastropoda</taxon>
        <taxon>Heterobranchia</taxon>
        <taxon>Euthyneura</taxon>
        <taxon>Panpulmonata</taxon>
        <taxon>Hygrophila</taxon>
        <taxon>Lymnaeoidea</taxon>
        <taxon>Planorbidae</taxon>
        <taxon>Biomphalaria</taxon>
    </lineage>
</organism>
<dbReference type="Proteomes" id="UP001233172">
    <property type="component" value="Unassembled WGS sequence"/>
</dbReference>
<sequence length="49" mass="5641">HYMCRHVEWSDECIRHGLLAAYMSIQSLTAVPETVSLAALKALEQRWPE</sequence>
<name>A0AAD8F0A7_BIOPF</name>
<reference evidence="1" key="2">
    <citation type="submission" date="2023-04" db="EMBL/GenBank/DDBJ databases">
        <authorList>
            <person name="Bu L."/>
            <person name="Lu L."/>
            <person name="Laidemitt M.R."/>
            <person name="Zhang S.M."/>
            <person name="Mutuku M."/>
            <person name="Mkoji G."/>
            <person name="Steinauer M."/>
            <person name="Loker E.S."/>
        </authorList>
    </citation>
    <scope>NUCLEOTIDE SEQUENCE</scope>
    <source>
        <strain evidence="1">KasaAsao</strain>
        <tissue evidence="1">Whole Snail</tissue>
    </source>
</reference>
<gene>
    <name evidence="1" type="ORF">Bpfe_024903</name>
</gene>
<protein>
    <submittedName>
        <fullName evidence="1">Pseudouridine-metabolizing bifunctional protein C1861.05</fullName>
    </submittedName>
</protein>
<dbReference type="AlphaFoldDB" id="A0AAD8F0A7"/>
<evidence type="ECO:0000313" key="1">
    <source>
        <dbReference type="EMBL" id="KAK0045651.1"/>
    </source>
</evidence>
<evidence type="ECO:0000313" key="2">
    <source>
        <dbReference type="Proteomes" id="UP001233172"/>
    </source>
</evidence>
<comment type="caution">
    <text evidence="1">The sequence shown here is derived from an EMBL/GenBank/DDBJ whole genome shotgun (WGS) entry which is preliminary data.</text>
</comment>
<reference evidence="1" key="1">
    <citation type="journal article" date="2023" name="PLoS Negl. Trop. Dis.">
        <title>A genome sequence for Biomphalaria pfeifferi, the major vector snail for the human-infecting parasite Schistosoma mansoni.</title>
        <authorList>
            <person name="Bu L."/>
            <person name="Lu L."/>
            <person name="Laidemitt M.R."/>
            <person name="Zhang S.M."/>
            <person name="Mutuku M."/>
            <person name="Mkoji G."/>
            <person name="Steinauer M."/>
            <person name="Loker E.S."/>
        </authorList>
    </citation>
    <scope>NUCLEOTIDE SEQUENCE</scope>
    <source>
        <tissue evidence="1">Whole Snail</tissue>
    </source>
</reference>
<keyword evidence="2" id="KW-1185">Reference proteome</keyword>
<accession>A0AAD8F0A7</accession>
<proteinExistence type="predicted"/>
<feature type="non-terminal residue" evidence="1">
    <location>
        <position position="1"/>
    </location>
</feature>
<dbReference type="EMBL" id="JASAOG010000177">
    <property type="protein sequence ID" value="KAK0045651.1"/>
    <property type="molecule type" value="Genomic_DNA"/>
</dbReference>